<comment type="subcellular location">
    <subcellularLocation>
        <location evidence="1">Cell envelope</location>
    </subcellularLocation>
</comment>
<dbReference type="Proteomes" id="UP000236584">
    <property type="component" value="Chromosome"/>
</dbReference>
<evidence type="ECO:0000256" key="1">
    <source>
        <dbReference type="ARBA" id="ARBA00004196"/>
    </source>
</evidence>
<organism evidence="6 7">
    <name type="scientific">Salinigranum rubrum</name>
    <dbReference type="NCBI Taxonomy" id="755307"/>
    <lineage>
        <taxon>Archaea</taxon>
        <taxon>Methanobacteriati</taxon>
        <taxon>Methanobacteriota</taxon>
        <taxon>Stenosarchaea group</taxon>
        <taxon>Halobacteria</taxon>
        <taxon>Halobacteriales</taxon>
        <taxon>Haloferacaceae</taxon>
        <taxon>Salinigranum</taxon>
    </lineage>
</organism>
<dbReference type="PANTHER" id="PTHR30532">
    <property type="entry name" value="IRON III DICITRATE-BINDING PERIPLASMIC PROTEIN"/>
    <property type="match status" value="1"/>
</dbReference>
<protein>
    <submittedName>
        <fullName evidence="6">ABC transporter substrate-binding protein</fullName>
    </submittedName>
</protein>
<dbReference type="KEGG" id="srub:C2R22_02520"/>
<dbReference type="RefSeq" id="WP_103424249.1">
    <property type="nucleotide sequence ID" value="NZ_CP026309.1"/>
</dbReference>
<evidence type="ECO:0000256" key="2">
    <source>
        <dbReference type="ARBA" id="ARBA00022448"/>
    </source>
</evidence>
<accession>A0A2I8VFH5</accession>
<keyword evidence="2" id="KW-0813">Transport</keyword>
<dbReference type="Gene3D" id="3.40.50.1980">
    <property type="entry name" value="Nitrogenase molybdenum iron protein domain"/>
    <property type="match status" value="2"/>
</dbReference>
<dbReference type="PROSITE" id="PS50983">
    <property type="entry name" value="FE_B12_PBP"/>
    <property type="match status" value="1"/>
</dbReference>
<dbReference type="Pfam" id="PF01497">
    <property type="entry name" value="Peripla_BP_2"/>
    <property type="match status" value="1"/>
</dbReference>
<proteinExistence type="predicted"/>
<dbReference type="InterPro" id="IPR051313">
    <property type="entry name" value="Bact_iron-sidero_bind"/>
</dbReference>
<dbReference type="InterPro" id="IPR002491">
    <property type="entry name" value="ABC_transptr_periplasmic_BD"/>
</dbReference>
<evidence type="ECO:0000256" key="4">
    <source>
        <dbReference type="SAM" id="MobiDB-lite"/>
    </source>
</evidence>
<dbReference type="OrthoDB" id="304381at2157"/>
<feature type="compositionally biased region" description="Low complexity" evidence="4">
    <location>
        <begin position="38"/>
        <end position="53"/>
    </location>
</feature>
<evidence type="ECO:0000256" key="3">
    <source>
        <dbReference type="ARBA" id="ARBA00022729"/>
    </source>
</evidence>
<dbReference type="PANTHER" id="PTHR30532:SF1">
    <property type="entry name" value="IRON(3+)-HYDROXAMATE-BINDING PROTEIN FHUD"/>
    <property type="match status" value="1"/>
</dbReference>
<sequence>MSDDTSTTETPTRREYVKYGGAVLGGGLLAGCAGDTGSGTSPEPTETTTTTTETEVRDGTATPADESYSVRMAPMGTVEFETVPERIFTRLTHLAGMAFALGRGDDVNAMHAPDYYHALWNQFTPRLDGVSVDWKGLYSSWTPSKEKLYELDSDVHLADPAGIFALDKWDMGDVREVDENLGPWFGNCYSDTHQEPPAEWAEAYEYYDLWEMFERVASVFREEARYEALAAVRADVLATIEADLPDAGERPTALMAGASDITNPWVYKTESPGFLNAHIRPLGAREALGSDVDSGVKIDMEAMLEADPDVIFVLGGMSPSMDVTAVRETLEDHSVGSRLSAVRNGRVYAQGARYQGPILNLFQLEMTAKQLYPERFGEWPTYEGGPYPELPEDERLFERERVADVINGMV</sequence>
<dbReference type="GeneID" id="35590927"/>
<evidence type="ECO:0000313" key="7">
    <source>
        <dbReference type="Proteomes" id="UP000236584"/>
    </source>
</evidence>
<evidence type="ECO:0000259" key="5">
    <source>
        <dbReference type="PROSITE" id="PS50983"/>
    </source>
</evidence>
<dbReference type="AlphaFoldDB" id="A0A2I8VFH5"/>
<reference evidence="6 7" key="1">
    <citation type="submission" date="2018-01" db="EMBL/GenBank/DDBJ databases">
        <title>Complete genome sequence of Salinigranum rubrum GX10T, an extremely halophilic archaeon isolated from a marine solar saltern.</title>
        <authorList>
            <person name="Han S."/>
        </authorList>
    </citation>
    <scope>NUCLEOTIDE SEQUENCE [LARGE SCALE GENOMIC DNA]</scope>
    <source>
        <strain evidence="6 7">GX10</strain>
    </source>
</reference>
<dbReference type="EMBL" id="CP026309">
    <property type="protein sequence ID" value="AUV80665.1"/>
    <property type="molecule type" value="Genomic_DNA"/>
</dbReference>
<gene>
    <name evidence="6" type="ORF">C2R22_02520</name>
</gene>
<name>A0A2I8VFH5_9EURY</name>
<feature type="domain" description="Fe/B12 periplasmic-binding" evidence="5">
    <location>
        <begin position="86"/>
        <end position="379"/>
    </location>
</feature>
<feature type="region of interest" description="Disordered" evidence="4">
    <location>
        <begin position="33"/>
        <end position="63"/>
    </location>
</feature>
<evidence type="ECO:0000313" key="6">
    <source>
        <dbReference type="EMBL" id="AUV80665.1"/>
    </source>
</evidence>
<keyword evidence="3" id="KW-0732">Signal</keyword>
<dbReference type="SUPFAM" id="SSF53807">
    <property type="entry name" value="Helical backbone' metal receptor"/>
    <property type="match status" value="1"/>
</dbReference>
<keyword evidence="7" id="KW-1185">Reference proteome</keyword>